<evidence type="ECO:0000256" key="2">
    <source>
        <dbReference type="ARBA" id="ARBA00022448"/>
    </source>
</evidence>
<feature type="transmembrane region" description="Helical" evidence="7">
    <location>
        <begin position="64"/>
        <end position="90"/>
    </location>
</feature>
<name>A0ABU8BSP9_9RHOB</name>
<keyword evidence="3" id="KW-1003">Cell membrane</keyword>
<feature type="domain" description="ABC transmembrane type-1" evidence="8">
    <location>
        <begin position="65"/>
        <end position="277"/>
    </location>
</feature>
<evidence type="ECO:0000256" key="7">
    <source>
        <dbReference type="RuleBase" id="RU363032"/>
    </source>
</evidence>
<dbReference type="PANTHER" id="PTHR30183">
    <property type="entry name" value="MOLYBDENUM TRANSPORT SYSTEM PERMEASE PROTEIN MODB"/>
    <property type="match status" value="1"/>
</dbReference>
<dbReference type="SUPFAM" id="SSF161098">
    <property type="entry name" value="MetI-like"/>
    <property type="match status" value="2"/>
</dbReference>
<feature type="transmembrane region" description="Helical" evidence="7">
    <location>
        <begin position="150"/>
        <end position="172"/>
    </location>
</feature>
<feature type="transmembrane region" description="Helical" evidence="7">
    <location>
        <begin position="427"/>
        <end position="448"/>
    </location>
</feature>
<evidence type="ECO:0000259" key="8">
    <source>
        <dbReference type="PROSITE" id="PS50928"/>
    </source>
</evidence>
<evidence type="ECO:0000256" key="6">
    <source>
        <dbReference type="ARBA" id="ARBA00023136"/>
    </source>
</evidence>
<keyword evidence="4 7" id="KW-0812">Transmembrane</keyword>
<evidence type="ECO:0000256" key="3">
    <source>
        <dbReference type="ARBA" id="ARBA00022475"/>
    </source>
</evidence>
<evidence type="ECO:0000256" key="4">
    <source>
        <dbReference type="ARBA" id="ARBA00022692"/>
    </source>
</evidence>
<comment type="caution">
    <text evidence="9">The sequence shown here is derived from an EMBL/GenBank/DDBJ whole genome shotgun (WGS) entry which is preliminary data.</text>
</comment>
<reference evidence="9" key="1">
    <citation type="submission" date="2024-02" db="EMBL/GenBank/DDBJ databases">
        <title>Genome sequences of strain Gemmobacter sp. JM10B15.</title>
        <authorList>
            <person name="Zhang M."/>
        </authorList>
    </citation>
    <scope>NUCLEOTIDE SEQUENCE</scope>
    <source>
        <strain evidence="9">JM10B15</strain>
    </source>
</reference>
<keyword evidence="2 7" id="KW-0813">Transport</keyword>
<feature type="transmembrane region" description="Helical" evidence="7">
    <location>
        <begin position="7"/>
        <end position="29"/>
    </location>
</feature>
<keyword evidence="5 7" id="KW-1133">Transmembrane helix</keyword>
<feature type="transmembrane region" description="Helical" evidence="7">
    <location>
        <begin position="212"/>
        <end position="232"/>
    </location>
</feature>
<sequence>MTTEGRLLRGMVLLVVGIGFLAPIAAGVWQTARAALGVLPAIGATEPGLQAFALLAEVPGIGRAIWLSVVTGLGSTLMSLLIAGGVVILASDRLAGRRGARLLAPFLAAPHAAMAIGLAFLLAPSGWIARGLAPVMGWDRPPDLATVNDPLGLALMLGLMVKEVPFLLLVMLSALTQVPPRRDLAIGRSLGYGRGMVWVKVILPQIWPLIRLPLMVVLAYALSVVDMALILGPSNPPTLAVLLVRLFSDPDLARLLPASAGAMLQLGLVVASFAALWGGEHLLRGLGLIWLRRGRRQGVADLLAPRAAGLVALLLMGLGAGAMLSLLVWSMAWRWPWPEIWPESGSLQAWARPGSGWGRALWNTALLAFATTGLSLMLAIAWLEAEDRARMARARWAEALIYLPLLVPQVSFLFGMNVLLLRLGLSGGMAAVIWGQCLFVFPYVMIALSDPWRARDRRLDRAAAALGAGPWRRMVAVKLPVLLAPICTAAAIGMAVSVAQYLPTLFLGAGRIATLTTEAVTLSSSSDRRVVGVLASLQAVLPWLAYLAAFLLPALLHRNRRDLRPAHDA</sequence>
<feature type="domain" description="ABC transmembrane type-1" evidence="8">
    <location>
        <begin position="361"/>
        <end position="552"/>
    </location>
</feature>
<dbReference type="PANTHER" id="PTHR30183:SF6">
    <property type="entry name" value="INNER MEMBRANE ABC TRANSPORTER PERMEASE PROTEIN YNJC"/>
    <property type="match status" value="1"/>
</dbReference>
<feature type="transmembrane region" description="Helical" evidence="7">
    <location>
        <begin position="481"/>
        <end position="502"/>
    </location>
</feature>
<feature type="transmembrane region" description="Helical" evidence="7">
    <location>
        <begin position="399"/>
        <end position="421"/>
    </location>
</feature>
<protein>
    <submittedName>
        <fullName evidence="9">ABC transporter permease subunit</fullName>
    </submittedName>
</protein>
<dbReference type="EMBL" id="JBALHR010000003">
    <property type="protein sequence ID" value="MEH7827711.1"/>
    <property type="molecule type" value="Genomic_DNA"/>
</dbReference>
<dbReference type="Proteomes" id="UP001431963">
    <property type="component" value="Unassembled WGS sequence"/>
</dbReference>
<feature type="transmembrane region" description="Helical" evidence="7">
    <location>
        <begin position="299"/>
        <end position="332"/>
    </location>
</feature>
<proteinExistence type="inferred from homology"/>
<feature type="transmembrane region" description="Helical" evidence="7">
    <location>
        <begin position="252"/>
        <end position="278"/>
    </location>
</feature>
<keyword evidence="6 7" id="KW-0472">Membrane</keyword>
<evidence type="ECO:0000256" key="5">
    <source>
        <dbReference type="ARBA" id="ARBA00022989"/>
    </source>
</evidence>
<evidence type="ECO:0000256" key="1">
    <source>
        <dbReference type="ARBA" id="ARBA00004651"/>
    </source>
</evidence>
<evidence type="ECO:0000313" key="10">
    <source>
        <dbReference type="Proteomes" id="UP001431963"/>
    </source>
</evidence>
<dbReference type="Gene3D" id="1.10.3720.10">
    <property type="entry name" value="MetI-like"/>
    <property type="match status" value="2"/>
</dbReference>
<comment type="similarity">
    <text evidence="7">Belongs to the binding-protein-dependent transport system permease family.</text>
</comment>
<accession>A0ABU8BSP9</accession>
<comment type="subcellular location">
    <subcellularLocation>
        <location evidence="1 7">Cell membrane</location>
        <topology evidence="1 7">Multi-pass membrane protein</topology>
    </subcellularLocation>
</comment>
<gene>
    <name evidence="9" type="ORF">V6590_06100</name>
</gene>
<feature type="transmembrane region" description="Helical" evidence="7">
    <location>
        <begin position="102"/>
        <end position="130"/>
    </location>
</feature>
<dbReference type="InterPro" id="IPR035906">
    <property type="entry name" value="MetI-like_sf"/>
</dbReference>
<keyword evidence="10" id="KW-1185">Reference proteome</keyword>
<dbReference type="RefSeq" id="WP_335420976.1">
    <property type="nucleotide sequence ID" value="NZ_JBALHR010000003.1"/>
</dbReference>
<dbReference type="Pfam" id="PF00528">
    <property type="entry name" value="BPD_transp_1"/>
    <property type="match status" value="1"/>
</dbReference>
<organism evidence="9 10">
    <name type="scientific">Gemmobacter denitrificans</name>
    <dbReference type="NCBI Taxonomy" id="3123040"/>
    <lineage>
        <taxon>Bacteria</taxon>
        <taxon>Pseudomonadati</taxon>
        <taxon>Pseudomonadota</taxon>
        <taxon>Alphaproteobacteria</taxon>
        <taxon>Rhodobacterales</taxon>
        <taxon>Paracoccaceae</taxon>
        <taxon>Gemmobacter</taxon>
    </lineage>
</organism>
<evidence type="ECO:0000313" key="9">
    <source>
        <dbReference type="EMBL" id="MEH7827711.1"/>
    </source>
</evidence>
<dbReference type="PROSITE" id="PS50928">
    <property type="entry name" value="ABC_TM1"/>
    <property type="match status" value="2"/>
</dbReference>
<dbReference type="InterPro" id="IPR000515">
    <property type="entry name" value="MetI-like"/>
</dbReference>
<feature type="transmembrane region" description="Helical" evidence="7">
    <location>
        <begin position="530"/>
        <end position="556"/>
    </location>
</feature>
<feature type="transmembrane region" description="Helical" evidence="7">
    <location>
        <begin position="360"/>
        <end position="383"/>
    </location>
</feature>